<feature type="transmembrane region" description="Helical" evidence="7">
    <location>
        <begin position="102"/>
        <end position="126"/>
    </location>
</feature>
<evidence type="ECO:0000256" key="3">
    <source>
        <dbReference type="ARBA" id="ARBA00022692"/>
    </source>
</evidence>
<dbReference type="AlphaFoldDB" id="A0A1Q9LIR7"/>
<feature type="transmembrane region" description="Helical" evidence="7">
    <location>
        <begin position="291"/>
        <end position="309"/>
    </location>
</feature>
<name>A0A1Q9LIR7_9PSEU</name>
<organism evidence="9 10">
    <name type="scientific">Actinokineospora bangkokensis</name>
    <dbReference type="NCBI Taxonomy" id="1193682"/>
    <lineage>
        <taxon>Bacteria</taxon>
        <taxon>Bacillati</taxon>
        <taxon>Actinomycetota</taxon>
        <taxon>Actinomycetes</taxon>
        <taxon>Pseudonocardiales</taxon>
        <taxon>Pseudonocardiaceae</taxon>
        <taxon>Actinokineospora</taxon>
    </lineage>
</organism>
<keyword evidence="3 7" id="KW-0812">Transmembrane</keyword>
<dbReference type="InterPro" id="IPR006153">
    <property type="entry name" value="Cation/H_exchanger_TM"/>
</dbReference>
<protein>
    <recommendedName>
        <fullName evidence="8">Cation/H+ exchanger transmembrane domain-containing protein</fullName>
    </recommendedName>
</protein>
<dbReference type="GO" id="GO:0015297">
    <property type="term" value="F:antiporter activity"/>
    <property type="evidence" value="ECO:0007669"/>
    <property type="project" value="InterPro"/>
</dbReference>
<dbReference type="Proteomes" id="UP000186040">
    <property type="component" value="Unassembled WGS sequence"/>
</dbReference>
<feature type="domain" description="Cation/H+ exchanger transmembrane" evidence="8">
    <location>
        <begin position="21"/>
        <end position="399"/>
    </location>
</feature>
<feature type="transmembrane region" description="Helical" evidence="7">
    <location>
        <begin position="316"/>
        <end position="338"/>
    </location>
</feature>
<keyword evidence="6 7" id="KW-0472">Membrane</keyword>
<evidence type="ECO:0000256" key="7">
    <source>
        <dbReference type="SAM" id="Phobius"/>
    </source>
</evidence>
<dbReference type="STRING" id="1193682.BJP25_23990"/>
<feature type="transmembrane region" description="Helical" evidence="7">
    <location>
        <begin position="41"/>
        <end position="59"/>
    </location>
</feature>
<evidence type="ECO:0000259" key="8">
    <source>
        <dbReference type="Pfam" id="PF00999"/>
    </source>
</evidence>
<dbReference type="GO" id="GO:1902600">
    <property type="term" value="P:proton transmembrane transport"/>
    <property type="evidence" value="ECO:0007669"/>
    <property type="project" value="InterPro"/>
</dbReference>
<accession>A0A1Q9LIR7</accession>
<feature type="transmembrane region" description="Helical" evidence="7">
    <location>
        <begin position="364"/>
        <end position="390"/>
    </location>
</feature>
<dbReference type="PANTHER" id="PTHR32468:SF0">
    <property type="entry name" value="K(+)_H(+) ANTIPORTER 1"/>
    <property type="match status" value="1"/>
</dbReference>
<keyword evidence="4 7" id="KW-1133">Transmembrane helix</keyword>
<keyword evidence="5" id="KW-0406">Ion transport</keyword>
<dbReference type="InterPro" id="IPR038770">
    <property type="entry name" value="Na+/solute_symporter_sf"/>
</dbReference>
<dbReference type="OrthoDB" id="9793589at2"/>
<dbReference type="RefSeq" id="WP_075976300.1">
    <property type="nucleotide sequence ID" value="NZ_MKQR01000018.1"/>
</dbReference>
<feature type="transmembrane region" description="Helical" evidence="7">
    <location>
        <begin position="203"/>
        <end position="226"/>
    </location>
</feature>
<evidence type="ECO:0000256" key="1">
    <source>
        <dbReference type="ARBA" id="ARBA00004141"/>
    </source>
</evidence>
<evidence type="ECO:0000313" key="10">
    <source>
        <dbReference type="Proteomes" id="UP000186040"/>
    </source>
</evidence>
<feature type="transmembrane region" description="Helical" evidence="7">
    <location>
        <begin position="138"/>
        <end position="162"/>
    </location>
</feature>
<evidence type="ECO:0000256" key="2">
    <source>
        <dbReference type="ARBA" id="ARBA00022448"/>
    </source>
</evidence>
<evidence type="ECO:0000256" key="4">
    <source>
        <dbReference type="ARBA" id="ARBA00022989"/>
    </source>
</evidence>
<keyword evidence="2" id="KW-0813">Transport</keyword>
<feature type="transmembrane region" description="Helical" evidence="7">
    <location>
        <begin position="174"/>
        <end position="197"/>
    </location>
</feature>
<comment type="caution">
    <text evidence="9">The sequence shown here is derived from an EMBL/GenBank/DDBJ whole genome shotgun (WGS) entry which is preliminary data.</text>
</comment>
<dbReference type="GO" id="GO:0016020">
    <property type="term" value="C:membrane"/>
    <property type="evidence" value="ECO:0007669"/>
    <property type="project" value="UniProtKB-SubCell"/>
</dbReference>
<dbReference type="EMBL" id="MKQR01000018">
    <property type="protein sequence ID" value="OLR91895.1"/>
    <property type="molecule type" value="Genomic_DNA"/>
</dbReference>
<evidence type="ECO:0000256" key="6">
    <source>
        <dbReference type="ARBA" id="ARBA00023136"/>
    </source>
</evidence>
<dbReference type="Pfam" id="PF00999">
    <property type="entry name" value="Na_H_Exchanger"/>
    <property type="match status" value="1"/>
</dbReference>
<dbReference type="Gene3D" id="1.20.1530.20">
    <property type="match status" value="1"/>
</dbReference>
<dbReference type="InterPro" id="IPR050794">
    <property type="entry name" value="CPA2_transporter"/>
</dbReference>
<evidence type="ECO:0000256" key="5">
    <source>
        <dbReference type="ARBA" id="ARBA00023065"/>
    </source>
</evidence>
<sequence>MPDALRWAAFALLALVVVLAAARLGAWLARLVGQPEVVGEIALGLAAGPLLLWVGGAGLREALFGDGRLDALSVVSHSGLGLFMVGVGHELKSGTAAPRARVLVGAVVGTLVLPAALGVAMAVWLLGQGPALRGTAPATAYVLVLAISLTVTAVPVLARILVERDLMRTRTARLALSAAALVDLVAWAALALAIAVAGGGTPAAVLGRIGVLVGIGLLAAVLAVLLRKVPAGRAHLALSVLIGLSAVGLSLVAKTFGVNEILLALALGLAIPHDGPDGGWTAAVAPVARVGRVLVPVFFFVTGIGVFTARIDGVPWVATGVAVALAVLGKVGGTYLGARLGGSPHPEALELGILLNTRGLTELVVLQAAFAAGILPPALYLALILMTLVTTAMTGPLHARLVRAETKKAAAA</sequence>
<proteinExistence type="predicted"/>
<dbReference type="PANTHER" id="PTHR32468">
    <property type="entry name" value="CATION/H + ANTIPORTER"/>
    <property type="match status" value="1"/>
</dbReference>
<feature type="transmembrane region" description="Helical" evidence="7">
    <location>
        <begin position="238"/>
        <end position="271"/>
    </location>
</feature>
<gene>
    <name evidence="9" type="ORF">BJP25_23990</name>
</gene>
<reference evidence="9 10" key="1">
    <citation type="submission" date="2016-10" db="EMBL/GenBank/DDBJ databases">
        <title>The Draft Genome Sequence of Actinokineospora bangkokensis 44EHWT reveals the biosynthetic pathway of antifungal compounds Thailandins with unusual extender unit butylmalonyl-CoA.</title>
        <authorList>
            <person name="Greule A."/>
            <person name="Intra B."/>
            <person name="Flemming S."/>
            <person name="Rommel M.G."/>
            <person name="Panbangred W."/>
            <person name="Bechthold A."/>
        </authorList>
    </citation>
    <scope>NUCLEOTIDE SEQUENCE [LARGE SCALE GENOMIC DNA]</scope>
    <source>
        <strain evidence="9 10">44EHW</strain>
    </source>
</reference>
<evidence type="ECO:0000313" key="9">
    <source>
        <dbReference type="EMBL" id="OLR91895.1"/>
    </source>
</evidence>
<comment type="subcellular location">
    <subcellularLocation>
        <location evidence="1">Membrane</location>
        <topology evidence="1">Multi-pass membrane protein</topology>
    </subcellularLocation>
</comment>
<keyword evidence="10" id="KW-1185">Reference proteome</keyword>